<dbReference type="AlphaFoldDB" id="A0A2P1PU43"/>
<dbReference type="OrthoDB" id="571278at2"/>
<evidence type="ECO:0000259" key="1">
    <source>
        <dbReference type="Pfam" id="PF12872"/>
    </source>
</evidence>
<feature type="domain" description="HTH OST-type" evidence="1">
    <location>
        <begin position="202"/>
        <end position="270"/>
    </location>
</feature>
<gene>
    <name evidence="2" type="ORF">C7S18_14650</name>
</gene>
<dbReference type="InterPro" id="IPR025605">
    <property type="entry name" value="OST-HTH/LOTUS_dom"/>
</dbReference>
<dbReference type="Proteomes" id="UP000241074">
    <property type="component" value="Chromosome"/>
</dbReference>
<accession>A0A2P1PU43</accession>
<keyword evidence="3" id="KW-1185">Reference proteome</keyword>
<name>A0A2P1PU43_9GAMM</name>
<dbReference type="EMBL" id="CP027860">
    <property type="protein sequence ID" value="AVP98351.1"/>
    <property type="molecule type" value="Genomic_DNA"/>
</dbReference>
<reference evidence="2 3" key="2">
    <citation type="submission" date="2018-03" db="EMBL/GenBank/DDBJ databases">
        <authorList>
            <person name="Keele B.F."/>
        </authorList>
    </citation>
    <scope>NUCLEOTIDE SEQUENCE [LARGE SCALE GENOMIC DNA]</scope>
    <source>
        <strain evidence="2 3">D13</strain>
    </source>
</reference>
<protein>
    <recommendedName>
        <fullName evidence="1">HTH OST-type domain-containing protein</fullName>
    </recommendedName>
</protein>
<evidence type="ECO:0000313" key="3">
    <source>
        <dbReference type="Proteomes" id="UP000241074"/>
    </source>
</evidence>
<evidence type="ECO:0000313" key="2">
    <source>
        <dbReference type="EMBL" id="AVP98351.1"/>
    </source>
</evidence>
<proteinExistence type="predicted"/>
<sequence length="286" mass="32164">MTEDPLDAPQRDVQRLLGRCLIRLQQYERVIKLIVAHHELSGPMLELEAIRAARIASTGGQTLGTLVGQLMDSYVVTQEVGANAALAISAPEQVDSVSIRTHLTLSDDDHQRVKHGLKELVQLRNNLVHHFIDQHNIWTAEGCLSAQDALAAAYNQIDERFEQLREWAKHMDSARSLTVALLESDAIQDLIINGIAPDGSVDWPASGIVSALREATSSLAVDGWTLVKLAEQWVTERYPDQCPSKYGCTSWRQVVHESRVFELRYREVKGQRAAWYRELPEKKQVK</sequence>
<dbReference type="CDD" id="cd10146">
    <property type="entry name" value="LabA_like_C"/>
    <property type="match status" value="1"/>
</dbReference>
<reference evidence="2 3" key="1">
    <citation type="submission" date="2018-03" db="EMBL/GenBank/DDBJ databases">
        <title>Ahniella affigens gen. nov., sp. nov., a gammaproteobacterium isolated from sandy soil near a stream.</title>
        <authorList>
            <person name="Ko Y."/>
            <person name="Kim J.-H."/>
        </authorList>
    </citation>
    <scope>NUCLEOTIDE SEQUENCE [LARGE SCALE GENOMIC DNA]</scope>
    <source>
        <strain evidence="2 3">D13</strain>
    </source>
</reference>
<dbReference type="RefSeq" id="WP_106892272.1">
    <property type="nucleotide sequence ID" value="NZ_CP027860.1"/>
</dbReference>
<dbReference type="Pfam" id="PF12872">
    <property type="entry name" value="OST-HTH"/>
    <property type="match status" value="1"/>
</dbReference>
<organism evidence="2 3">
    <name type="scientific">Ahniella affigens</name>
    <dbReference type="NCBI Taxonomy" id="2021234"/>
    <lineage>
        <taxon>Bacteria</taxon>
        <taxon>Pseudomonadati</taxon>
        <taxon>Pseudomonadota</taxon>
        <taxon>Gammaproteobacteria</taxon>
        <taxon>Lysobacterales</taxon>
        <taxon>Rhodanobacteraceae</taxon>
        <taxon>Ahniella</taxon>
    </lineage>
</organism>
<dbReference type="KEGG" id="xba:C7S18_14650"/>